<keyword evidence="1" id="KW-0436">Ligase</keyword>
<name>A0A3B0VVM6_9ZZZZ</name>
<dbReference type="PANTHER" id="PTHR12835">
    <property type="entry name" value="BIOTIN PROTEIN LIGASE"/>
    <property type="match status" value="1"/>
</dbReference>
<dbReference type="InterPro" id="IPR004408">
    <property type="entry name" value="Biotin_CoA_COase_ligase"/>
</dbReference>
<reference evidence="3" key="1">
    <citation type="submission" date="2018-06" db="EMBL/GenBank/DDBJ databases">
        <authorList>
            <person name="Zhirakovskaya E."/>
        </authorList>
    </citation>
    <scope>NUCLEOTIDE SEQUENCE</scope>
</reference>
<dbReference type="Gene3D" id="3.30.930.10">
    <property type="entry name" value="Bira Bifunctional Protein, Domain 2"/>
    <property type="match status" value="1"/>
</dbReference>
<dbReference type="CDD" id="cd16442">
    <property type="entry name" value="BPL"/>
    <property type="match status" value="1"/>
</dbReference>
<accession>A0A3B0VVM6</accession>
<dbReference type="SUPFAM" id="SSF55681">
    <property type="entry name" value="Class II aaRS and biotin synthetases"/>
    <property type="match status" value="1"/>
</dbReference>
<sequence length="202" mass="21958">PPGLGLYFSIISRPRLGLSDLMKITLTAGLALRTAIFATSALETELKWPNDILWRGKKMAGILTECGAASEKGRAVIIGIGLNVNSGPDDFPAEMGQRGVSMRMAAERFYDRGLILAAVTEAVEREVKRLESGAFAAILRDWQRWDASAGRQLTWLKPDGMPVCGISLGPDENGLLRIKDNTGRIHQVISGDLRLRNDGNGQ</sequence>
<dbReference type="NCBIfam" id="TIGR00121">
    <property type="entry name" value="birA_ligase"/>
    <property type="match status" value="1"/>
</dbReference>
<dbReference type="Gene3D" id="2.30.30.100">
    <property type="match status" value="1"/>
</dbReference>
<feature type="domain" description="BPL/LPL catalytic" evidence="2">
    <location>
        <begin position="1"/>
        <end position="131"/>
    </location>
</feature>
<dbReference type="InterPro" id="IPR004143">
    <property type="entry name" value="BPL_LPL_catalytic"/>
</dbReference>
<dbReference type="EMBL" id="UOEX01000450">
    <property type="protein sequence ID" value="VAW42507.1"/>
    <property type="molecule type" value="Genomic_DNA"/>
</dbReference>
<dbReference type="GO" id="GO:0005737">
    <property type="term" value="C:cytoplasm"/>
    <property type="evidence" value="ECO:0007669"/>
    <property type="project" value="TreeGrafter"/>
</dbReference>
<gene>
    <name evidence="3" type="ORF">MNBD_DELTA03-1729</name>
</gene>
<proteinExistence type="predicted"/>
<dbReference type="Pfam" id="PF03099">
    <property type="entry name" value="BPL_LplA_LipB"/>
    <property type="match status" value="1"/>
</dbReference>
<dbReference type="InterPro" id="IPR045864">
    <property type="entry name" value="aa-tRNA-synth_II/BPL/LPL"/>
</dbReference>
<dbReference type="GO" id="GO:0004077">
    <property type="term" value="F:biotin--[biotin carboxyl-carrier protein] ligase activity"/>
    <property type="evidence" value="ECO:0007669"/>
    <property type="project" value="InterPro"/>
</dbReference>
<evidence type="ECO:0000259" key="2">
    <source>
        <dbReference type="PROSITE" id="PS51733"/>
    </source>
</evidence>
<dbReference type="PANTHER" id="PTHR12835:SF5">
    <property type="entry name" value="BIOTIN--PROTEIN LIGASE"/>
    <property type="match status" value="1"/>
</dbReference>
<protein>
    <recommendedName>
        <fullName evidence="2">BPL/LPL catalytic domain-containing protein</fullName>
    </recommendedName>
</protein>
<evidence type="ECO:0000313" key="3">
    <source>
        <dbReference type="EMBL" id="VAW42507.1"/>
    </source>
</evidence>
<dbReference type="PROSITE" id="PS51733">
    <property type="entry name" value="BPL_LPL_CATALYTIC"/>
    <property type="match status" value="1"/>
</dbReference>
<feature type="non-terminal residue" evidence="3">
    <location>
        <position position="1"/>
    </location>
</feature>
<evidence type="ECO:0000256" key="1">
    <source>
        <dbReference type="ARBA" id="ARBA00022598"/>
    </source>
</evidence>
<dbReference type="AlphaFoldDB" id="A0A3B0VVM6"/>
<organism evidence="3">
    <name type="scientific">hydrothermal vent metagenome</name>
    <dbReference type="NCBI Taxonomy" id="652676"/>
    <lineage>
        <taxon>unclassified sequences</taxon>
        <taxon>metagenomes</taxon>
        <taxon>ecological metagenomes</taxon>
    </lineage>
</organism>